<gene>
    <name evidence="3" type="ORF">ECU03_0300</name>
</gene>
<dbReference type="VEuPathDB" id="MicrosporidiaDB:ECU03_0300"/>
<dbReference type="VEuPathDB" id="MicrosporidiaDB:AEWR_030210"/>
<dbReference type="GO" id="GO:0016567">
    <property type="term" value="P:protein ubiquitination"/>
    <property type="evidence" value="ECO:0007669"/>
    <property type="project" value="UniProtKB-UniPathway"/>
</dbReference>
<dbReference type="PIRSF" id="PIRSF028729">
    <property type="entry name" value="E3_ubiquit_lig_SCF_Skp"/>
    <property type="match status" value="1"/>
</dbReference>
<dbReference type="Pfam" id="PF01466">
    <property type="entry name" value="Skp1"/>
    <property type="match status" value="1"/>
</dbReference>
<keyword evidence="1" id="KW-0833">Ubl conjugation pathway</keyword>
<feature type="domain" description="SKP1 component dimerisation" evidence="2">
    <location>
        <begin position="102"/>
        <end position="147"/>
    </location>
</feature>
<dbReference type="VEuPathDB" id="MicrosporidiaDB:M970_030210"/>
<dbReference type="OMA" id="ICNGANY"/>
<protein>
    <recommendedName>
        <fullName evidence="1">E3 ubiquitin ligase complex SCF subunit</fullName>
    </recommendedName>
</protein>
<dbReference type="SUPFAM" id="SSF81382">
    <property type="entry name" value="Skp1 dimerisation domain-like"/>
    <property type="match status" value="1"/>
</dbReference>
<dbReference type="InterPro" id="IPR036296">
    <property type="entry name" value="SKP1-like_dim_sf"/>
</dbReference>
<dbReference type="Gene3D" id="3.30.710.10">
    <property type="entry name" value="Potassium Channel Kv1.1, Chain A"/>
    <property type="match status" value="1"/>
</dbReference>
<dbReference type="VEuPathDB" id="MicrosporidiaDB:AEWQ_030210"/>
<dbReference type="AlphaFoldDB" id="M1K4U7"/>
<dbReference type="GO" id="GO:0006511">
    <property type="term" value="P:ubiquitin-dependent protein catabolic process"/>
    <property type="evidence" value="ECO:0007669"/>
    <property type="project" value="InterPro"/>
</dbReference>
<comment type="similarity">
    <text evidence="1">Belongs to the SKP1 family.</text>
</comment>
<organism evidence="3">
    <name type="scientific">Encephalitozoon cuniculi</name>
    <name type="common">Microsporidian parasite</name>
    <dbReference type="NCBI Taxonomy" id="6035"/>
    <lineage>
        <taxon>Eukaryota</taxon>
        <taxon>Fungi</taxon>
        <taxon>Fungi incertae sedis</taxon>
        <taxon>Microsporidia</taxon>
        <taxon>Unikaryonidae</taxon>
        <taxon>Encephalitozoon</taxon>
    </lineage>
</organism>
<dbReference type="InterPro" id="IPR011333">
    <property type="entry name" value="SKP1/BTB/POZ_sf"/>
</dbReference>
<proteinExistence type="inferred from homology"/>
<dbReference type="VEuPathDB" id="MicrosporidiaDB:AEWD_030210"/>
<dbReference type="EMBL" id="KC513611">
    <property type="protein sequence ID" value="AGE95983.1"/>
    <property type="molecule type" value="Genomic_DNA"/>
</dbReference>
<sequence>MIEIETIDGHIFRLEENEAYKSILIRNVCTSTACRYPIALRVRSSIFMIIQKYMKVDTSQLSEDYNPLEIRFKPSDFSFFMEYDNKTLLDICNGANYLEYPYLLELCCKIISEKMKSKSTRELAEFIGMECNMTEEEMRRVEKEFEWVSSEE</sequence>
<comment type="function">
    <text evidence="1">Essential component of the SCF (SKP1-CUL1-F-box protein) E3 ubiquitin ligase complexes, which mediate the ubiquitination and subsequent proteasomal degradation of target proteins.</text>
</comment>
<evidence type="ECO:0000259" key="2">
    <source>
        <dbReference type="Pfam" id="PF01466"/>
    </source>
</evidence>
<name>M1K4U7_ENCCN</name>
<evidence type="ECO:0000313" key="3">
    <source>
        <dbReference type="EMBL" id="AGE95983.1"/>
    </source>
</evidence>
<dbReference type="UniPathway" id="UPA00143"/>
<dbReference type="InterPro" id="IPR016897">
    <property type="entry name" value="SKP1"/>
</dbReference>
<comment type="pathway">
    <text evidence="1">Protein modification; protein ubiquitination.</text>
</comment>
<dbReference type="PANTHER" id="PTHR11165">
    <property type="entry name" value="SKP1"/>
    <property type="match status" value="1"/>
</dbReference>
<evidence type="ECO:0000256" key="1">
    <source>
        <dbReference type="PIRNR" id="PIRNR028729"/>
    </source>
</evidence>
<comment type="subunit">
    <text evidence="1">Component of the SCF (SKP1-CUL1-F-box protein) E3 ubiquitin ligase complexes.</text>
</comment>
<reference evidence="3" key="1">
    <citation type="journal article" date="2013" name="Eukaryot. Cell">
        <title>Extremely Reduced Levels of Heterozygosity in the Vertebrate Pathogen Encephalitozoon cuniculi.</title>
        <authorList>
            <person name="Selman M."/>
            <person name="Sak B."/>
            <person name="Kvac M."/>
            <person name="Farinelli L."/>
            <person name="Weiss L.M."/>
            <person name="Corradi N."/>
        </authorList>
    </citation>
    <scope>NUCLEOTIDE SEQUENCE</scope>
</reference>
<dbReference type="InterPro" id="IPR016072">
    <property type="entry name" value="Skp1_comp_dimer"/>
</dbReference>
<accession>M1K4U7</accession>